<dbReference type="GO" id="GO:0016757">
    <property type="term" value="F:glycosyltransferase activity"/>
    <property type="evidence" value="ECO:0007669"/>
    <property type="project" value="UniProtKB-KW"/>
</dbReference>
<name>A0A1X0ZP79_PSEPU</name>
<evidence type="ECO:0000313" key="2">
    <source>
        <dbReference type="EMBL" id="ORL59980.1"/>
    </source>
</evidence>
<dbReference type="SUPFAM" id="SSF53271">
    <property type="entry name" value="PRTase-like"/>
    <property type="match status" value="1"/>
</dbReference>
<dbReference type="InterPro" id="IPR000836">
    <property type="entry name" value="PRTase_dom"/>
</dbReference>
<reference evidence="2 3" key="1">
    <citation type="submission" date="2017-04" db="EMBL/GenBank/DDBJ databases">
        <title>Presence of VIM-2 positive Pseudomonas species in chickens and their surrounding environment.</title>
        <authorList>
            <person name="Zhang R."/>
        </authorList>
    </citation>
    <scope>NUCLEOTIDE SEQUENCE [LARGE SCALE GENOMIC DNA]</scope>
    <source>
        <strain evidence="2 3">DZ-C18</strain>
    </source>
</reference>
<feature type="domain" description="Phosphoribosyltransferase" evidence="1">
    <location>
        <begin position="18"/>
        <end position="192"/>
    </location>
</feature>
<keyword evidence="2" id="KW-0328">Glycosyltransferase</keyword>
<dbReference type="Gene3D" id="3.40.50.2020">
    <property type="match status" value="1"/>
</dbReference>
<proteinExistence type="predicted"/>
<evidence type="ECO:0000313" key="3">
    <source>
        <dbReference type="Proteomes" id="UP000193675"/>
    </source>
</evidence>
<gene>
    <name evidence="2" type="ORF">B7H17_23635</name>
</gene>
<comment type="caution">
    <text evidence="2">The sequence shown here is derived from an EMBL/GenBank/DDBJ whole genome shotgun (WGS) entry which is preliminary data.</text>
</comment>
<dbReference type="CDD" id="cd06223">
    <property type="entry name" value="PRTases_typeI"/>
    <property type="match status" value="1"/>
</dbReference>
<dbReference type="AlphaFoldDB" id="A0A1X0ZP79"/>
<accession>A0A1X0ZP79</accession>
<keyword evidence="2" id="KW-0808">Transferase</keyword>
<dbReference type="EMBL" id="NBWC01000043">
    <property type="protein sequence ID" value="ORL59980.1"/>
    <property type="molecule type" value="Genomic_DNA"/>
</dbReference>
<organism evidence="2 3">
    <name type="scientific">Pseudomonas putida</name>
    <name type="common">Arthrobacter siderocapsulatus</name>
    <dbReference type="NCBI Taxonomy" id="303"/>
    <lineage>
        <taxon>Bacteria</taxon>
        <taxon>Pseudomonadati</taxon>
        <taxon>Pseudomonadota</taxon>
        <taxon>Gammaproteobacteria</taxon>
        <taxon>Pseudomonadales</taxon>
        <taxon>Pseudomonadaceae</taxon>
        <taxon>Pseudomonas</taxon>
    </lineage>
</organism>
<dbReference type="Gene3D" id="3.30.1310.20">
    <property type="entry name" value="PRTase-like"/>
    <property type="match status" value="1"/>
</dbReference>
<sequence>MNTYFSQHPVFKDRRQAGRALAQALKSRVQGQPLVLALPRGGVPVAYEVAKALAAPLDLVLVRKIGAPGNEEFAVGAVAEGNPPYCVADQAMMALFGASQDWFDAERDRQLLEIQRRRRAYCGDRPAPDVSGREVVLVDDGVATGSTARAALLALAAIGPSRLLFAAPVGAREAVAMLRPLVDELVCLEMPEPFRAVGLHYDRFEQTSDDEVVRLLAASRMG</sequence>
<protein>
    <submittedName>
        <fullName evidence="2">Phosphoribosyltransferase</fullName>
    </submittedName>
</protein>
<dbReference type="InterPro" id="IPR029057">
    <property type="entry name" value="PRTase-like"/>
</dbReference>
<dbReference type="RefSeq" id="WP_084859002.1">
    <property type="nucleotide sequence ID" value="NZ_JAOTEI010000199.1"/>
</dbReference>
<dbReference type="OrthoDB" id="9810066at2"/>
<evidence type="ECO:0000259" key="1">
    <source>
        <dbReference type="Pfam" id="PF00156"/>
    </source>
</evidence>
<dbReference type="Proteomes" id="UP000193675">
    <property type="component" value="Unassembled WGS sequence"/>
</dbReference>
<dbReference type="Pfam" id="PF00156">
    <property type="entry name" value="Pribosyltran"/>
    <property type="match status" value="1"/>
</dbReference>